<evidence type="ECO:0000256" key="3">
    <source>
        <dbReference type="SAM" id="MobiDB-lite"/>
    </source>
</evidence>
<dbReference type="Gene3D" id="1.10.10.2230">
    <property type="match status" value="1"/>
</dbReference>
<feature type="compositionally biased region" description="Basic and acidic residues" evidence="3">
    <location>
        <begin position="43"/>
        <end position="55"/>
    </location>
</feature>
<dbReference type="InterPro" id="IPR050390">
    <property type="entry name" value="C5-Methyltransferase"/>
</dbReference>
<dbReference type="Gene3D" id="2.30.30.490">
    <property type="match status" value="1"/>
</dbReference>
<protein>
    <submittedName>
        <fullName evidence="5">DNA (Cytosine-5)-methyltransferase 1</fullName>
    </submittedName>
</protein>
<dbReference type="AlphaFoldDB" id="A0A7H0S4X2"/>
<dbReference type="InterPro" id="IPR043151">
    <property type="entry name" value="BAH_sf"/>
</dbReference>
<dbReference type="GO" id="GO:0003886">
    <property type="term" value="F:DNA (cytosine-5-)-methyltransferase activity"/>
    <property type="evidence" value="ECO:0007669"/>
    <property type="project" value="TreeGrafter"/>
</dbReference>
<proteinExistence type="evidence at transcript level"/>
<evidence type="ECO:0000313" key="5">
    <source>
        <dbReference type="EMBL" id="QNQ79146.1"/>
    </source>
</evidence>
<name>A0A7H0S4X2_9HEMI</name>
<dbReference type="GO" id="GO:0003677">
    <property type="term" value="F:DNA binding"/>
    <property type="evidence" value="ECO:0007669"/>
    <property type="project" value="TreeGrafter"/>
</dbReference>
<feature type="domain" description="BAH" evidence="4">
    <location>
        <begin position="528"/>
        <end position="630"/>
    </location>
</feature>
<keyword evidence="5" id="KW-0489">Methyltransferase</keyword>
<dbReference type="PROSITE" id="PS51038">
    <property type="entry name" value="BAH"/>
    <property type="match status" value="1"/>
</dbReference>
<dbReference type="GO" id="GO:0044027">
    <property type="term" value="P:negative regulation of gene expression via chromosomal CpG island methylation"/>
    <property type="evidence" value="ECO:0007669"/>
    <property type="project" value="TreeGrafter"/>
</dbReference>
<dbReference type="EMBL" id="MN696786">
    <property type="protein sequence ID" value="QNQ79146.1"/>
    <property type="molecule type" value="mRNA"/>
</dbReference>
<evidence type="ECO:0000256" key="2">
    <source>
        <dbReference type="ARBA" id="ARBA00023242"/>
    </source>
</evidence>
<dbReference type="GO" id="GO:0003682">
    <property type="term" value="F:chromatin binding"/>
    <property type="evidence" value="ECO:0007669"/>
    <property type="project" value="InterPro"/>
</dbReference>
<dbReference type="InterPro" id="IPR022702">
    <property type="entry name" value="Cytosine_MeTrfase1_RFD"/>
</dbReference>
<reference evidence="5" key="1">
    <citation type="submission" date="2019-11" db="EMBL/GenBank/DDBJ databases">
        <authorList>
            <person name="Omar M.A.A."/>
        </authorList>
    </citation>
    <scope>NUCLEOTIDE SEQUENCE</scope>
</reference>
<sequence>MDDERLRNTLNYERRKLKEQFIRENLERVENIRNPNKRKITEELSNYDKRSRTDNYDVSDESNENIPLKRKSNLFRSCAPENLKDEYPYEIDDRKKRTSICDFCRQSLKVADESRFDSSDFVASKKESSILFNNKLNVFPEDDKLGVKLTAFSVYDEAGHLCPFDNDYIEDGVVLYAAGYVKAIHSEKSDATGGVRIRRIGPISAWWITGFDEGEEAVLGISTEIADYYLMKASEKYQPFLKDMHQKMYLVKIIVEFLQKSEEGEATYENLLYKLKNTVPPSGFKSLSEETLLPYANYIYDLVLSYDSSADSAERLLVNTPCMKHLAKLAGISAEKRLEKIRRKKKTSWIKRNNEMSKVATTNLVENIFESFFSEQMDKSCNDSIMLNECFVLLHKCEFRDENENKIADEENTSSATSKLKNSSFQTRECSVVLPRIDVDSYYKCEEKSQMTCNLVKPFSIVLETLSDEIIEKYSRKGQDAGNNAVSRRKKRYIRNSSYSNIIVKWIGEPIAVKGNRSYYRCAAISSLEIMVNDFVTVNDENPRTDDRIGRIAYMWEENNKQKFHINWMIKSVKTILGDTGNPKELFETYDCDNLFLSEVNDRVKVTYLPIPNKNWITLDTTQLMVDLKT</sequence>
<feature type="region of interest" description="Disordered" evidence="3">
    <location>
        <begin position="43"/>
        <end position="63"/>
    </location>
</feature>
<dbReference type="Pfam" id="PF12047">
    <property type="entry name" value="DNMT1-RFD"/>
    <property type="match status" value="1"/>
</dbReference>
<evidence type="ECO:0000259" key="4">
    <source>
        <dbReference type="PROSITE" id="PS51038"/>
    </source>
</evidence>
<dbReference type="Pfam" id="PF01426">
    <property type="entry name" value="BAH"/>
    <property type="match status" value="1"/>
</dbReference>
<dbReference type="InterPro" id="IPR001025">
    <property type="entry name" value="BAH_dom"/>
</dbReference>
<gene>
    <name evidence="5" type="primary">DNMT1A</name>
</gene>
<accession>A0A7H0S4X2</accession>
<comment type="subcellular location">
    <subcellularLocation>
        <location evidence="1">Nucleus</location>
    </subcellularLocation>
</comment>
<dbReference type="PANTHER" id="PTHR10629:SF52">
    <property type="entry name" value="DNA (CYTOSINE-5)-METHYLTRANSFERASE 1"/>
    <property type="match status" value="1"/>
</dbReference>
<evidence type="ECO:0000256" key="1">
    <source>
        <dbReference type="ARBA" id="ARBA00004123"/>
    </source>
</evidence>
<dbReference type="PANTHER" id="PTHR10629">
    <property type="entry name" value="CYTOSINE-SPECIFIC METHYLTRANSFERASE"/>
    <property type="match status" value="1"/>
</dbReference>
<keyword evidence="2" id="KW-0539">Nucleus</keyword>
<organism evidence="5">
    <name type="scientific">Phenacoccus solenopsis</name>
    <name type="common">Solenopsis mealybug</name>
    <dbReference type="NCBI Taxonomy" id="483260"/>
    <lineage>
        <taxon>Eukaryota</taxon>
        <taxon>Metazoa</taxon>
        <taxon>Ecdysozoa</taxon>
        <taxon>Arthropoda</taxon>
        <taxon>Hexapoda</taxon>
        <taxon>Insecta</taxon>
        <taxon>Pterygota</taxon>
        <taxon>Neoptera</taxon>
        <taxon>Paraneoptera</taxon>
        <taxon>Hemiptera</taxon>
        <taxon>Sternorrhyncha</taxon>
        <taxon>Coccoidea</taxon>
        <taxon>Pseudococcidae</taxon>
        <taxon>Phenacoccus</taxon>
    </lineage>
</organism>
<keyword evidence="5" id="KW-0808">Transferase</keyword>
<dbReference type="GO" id="GO:0032259">
    <property type="term" value="P:methylation"/>
    <property type="evidence" value="ECO:0007669"/>
    <property type="project" value="UniProtKB-KW"/>
</dbReference>
<dbReference type="GO" id="GO:0005634">
    <property type="term" value="C:nucleus"/>
    <property type="evidence" value="ECO:0007669"/>
    <property type="project" value="UniProtKB-SubCell"/>
</dbReference>